<feature type="non-terminal residue" evidence="1">
    <location>
        <position position="48"/>
    </location>
</feature>
<organism evidence="1">
    <name type="scientific">Tanacetum cinerariifolium</name>
    <name type="common">Dalmatian daisy</name>
    <name type="synonym">Chrysanthemum cinerariifolium</name>
    <dbReference type="NCBI Taxonomy" id="118510"/>
    <lineage>
        <taxon>Eukaryota</taxon>
        <taxon>Viridiplantae</taxon>
        <taxon>Streptophyta</taxon>
        <taxon>Embryophyta</taxon>
        <taxon>Tracheophyta</taxon>
        <taxon>Spermatophyta</taxon>
        <taxon>Magnoliopsida</taxon>
        <taxon>eudicotyledons</taxon>
        <taxon>Gunneridae</taxon>
        <taxon>Pentapetalae</taxon>
        <taxon>asterids</taxon>
        <taxon>campanulids</taxon>
        <taxon>Asterales</taxon>
        <taxon>Asteraceae</taxon>
        <taxon>Asteroideae</taxon>
        <taxon>Anthemideae</taxon>
        <taxon>Anthemidinae</taxon>
        <taxon>Tanacetum</taxon>
    </lineage>
</organism>
<gene>
    <name evidence="1" type="ORF">Tci_633312</name>
</gene>
<dbReference type="AlphaFoldDB" id="A0A699JYH9"/>
<reference evidence="1" key="1">
    <citation type="journal article" date="2019" name="Sci. Rep.">
        <title>Draft genome of Tanacetum cinerariifolium, the natural source of mosquito coil.</title>
        <authorList>
            <person name="Yamashiro T."/>
            <person name="Shiraishi A."/>
            <person name="Satake H."/>
            <person name="Nakayama K."/>
        </authorList>
    </citation>
    <scope>NUCLEOTIDE SEQUENCE</scope>
</reference>
<comment type="caution">
    <text evidence="1">The sequence shown here is derived from an EMBL/GenBank/DDBJ whole genome shotgun (WGS) entry which is preliminary data.</text>
</comment>
<protein>
    <submittedName>
        <fullName evidence="1">Uncharacterized protein</fullName>
    </submittedName>
</protein>
<dbReference type="EMBL" id="BKCJ010455222">
    <property type="protein sequence ID" value="GFA61340.1"/>
    <property type="molecule type" value="Genomic_DNA"/>
</dbReference>
<sequence length="48" mass="5679">QGFWGCSGEWLWETWVDRGVVKVARKGSCRRGEKLVNNEQYFECRGDR</sequence>
<proteinExistence type="predicted"/>
<accession>A0A699JYH9</accession>
<evidence type="ECO:0000313" key="1">
    <source>
        <dbReference type="EMBL" id="GFA61340.1"/>
    </source>
</evidence>
<feature type="non-terminal residue" evidence="1">
    <location>
        <position position="1"/>
    </location>
</feature>
<name>A0A699JYH9_TANCI</name>